<organism evidence="10 11">
    <name type="scientific">Actinorhabdospora filicis</name>
    <dbReference type="NCBI Taxonomy" id="1785913"/>
    <lineage>
        <taxon>Bacteria</taxon>
        <taxon>Bacillati</taxon>
        <taxon>Actinomycetota</taxon>
        <taxon>Actinomycetes</taxon>
        <taxon>Micromonosporales</taxon>
        <taxon>Micromonosporaceae</taxon>
        <taxon>Actinorhabdospora</taxon>
    </lineage>
</organism>
<dbReference type="RefSeq" id="WP_285661524.1">
    <property type="nucleotide sequence ID" value="NZ_BSTX01000001.1"/>
</dbReference>
<comment type="catalytic activity">
    <reaction evidence="7">
        <text>alpha-D-mannose 1-phosphate + GTP + H(+) = GDP-alpha-D-mannose + diphosphate</text>
        <dbReference type="Rhea" id="RHEA:15229"/>
        <dbReference type="ChEBI" id="CHEBI:15378"/>
        <dbReference type="ChEBI" id="CHEBI:33019"/>
        <dbReference type="ChEBI" id="CHEBI:37565"/>
        <dbReference type="ChEBI" id="CHEBI:57527"/>
        <dbReference type="ChEBI" id="CHEBI:58409"/>
        <dbReference type="EC" id="2.7.7.13"/>
    </reaction>
</comment>
<keyword evidence="5" id="KW-0547">Nucleotide-binding</keyword>
<keyword evidence="4" id="KW-0548">Nucleotidyltransferase</keyword>
<evidence type="ECO:0000256" key="2">
    <source>
        <dbReference type="ARBA" id="ARBA00012387"/>
    </source>
</evidence>
<evidence type="ECO:0000256" key="5">
    <source>
        <dbReference type="ARBA" id="ARBA00022741"/>
    </source>
</evidence>
<evidence type="ECO:0000256" key="1">
    <source>
        <dbReference type="ARBA" id="ARBA00006115"/>
    </source>
</evidence>
<dbReference type="InterPro" id="IPR029044">
    <property type="entry name" value="Nucleotide-diphossugar_trans"/>
</dbReference>
<dbReference type="EC" id="2.7.7.13" evidence="2"/>
<dbReference type="PANTHER" id="PTHR46390">
    <property type="entry name" value="MANNOSE-1-PHOSPHATE GUANYLYLTRANSFERASE"/>
    <property type="match status" value="1"/>
</dbReference>
<accession>A0A9W6SIW1</accession>
<dbReference type="SUPFAM" id="SSF53448">
    <property type="entry name" value="Nucleotide-diphospho-sugar transferases"/>
    <property type="match status" value="1"/>
</dbReference>
<evidence type="ECO:0000256" key="3">
    <source>
        <dbReference type="ARBA" id="ARBA00022679"/>
    </source>
</evidence>
<protein>
    <recommendedName>
        <fullName evidence="2">mannose-1-phosphate guanylyltransferase</fullName>
        <ecNumber evidence="2">2.7.7.13</ecNumber>
    </recommendedName>
</protein>
<keyword evidence="3" id="KW-0808">Transferase</keyword>
<sequence length="357" mass="38451">MFHAVIPAGGSGTRLWPLSRSSHPKFLHDLTGADRSLLQATVERLAPLADAAHTYVVTGTSHAVPVARQLPTVPDGNLLVEPSPRDSCAAIALAAAVIAERDPEGVMGSFHSDHLIPDADSFVATVRAAAKLAEDGYLMTIGMVPTYPETGYGYLRCGDDLDGGKVLREFREKPDAETAERYIAEGYLWNSGLFVWRVAVFLGELERQQPELHGIIREIAAAWDTPHREEVQGRLWPTLPKISVDHAVMEGAAAAGKVAVVPGSFSWNDVGDWHTLAEVLETDVNGNVVIGDGDVLAIDTTDTVVVPRGGRLIATVGVHDLVVVDTEDAVLVCPRSRAQDVKKLVDVLKQRGDTKRV</sequence>
<evidence type="ECO:0000259" key="8">
    <source>
        <dbReference type="Pfam" id="PF00483"/>
    </source>
</evidence>
<comment type="caution">
    <text evidence="10">The sequence shown here is derived from an EMBL/GenBank/DDBJ whole genome shotgun (WGS) entry which is preliminary data.</text>
</comment>
<dbReference type="SUPFAM" id="SSF159283">
    <property type="entry name" value="Guanosine diphospho-D-mannose pyrophosphorylase/mannose-6-phosphate isomerase linker domain"/>
    <property type="match status" value="1"/>
</dbReference>
<dbReference type="GO" id="GO:0005525">
    <property type="term" value="F:GTP binding"/>
    <property type="evidence" value="ECO:0007669"/>
    <property type="project" value="UniProtKB-KW"/>
</dbReference>
<dbReference type="InterPro" id="IPR049577">
    <property type="entry name" value="GMPP_N"/>
</dbReference>
<name>A0A9W6SIW1_9ACTN</name>
<dbReference type="PANTHER" id="PTHR46390:SF1">
    <property type="entry name" value="MANNOSE-1-PHOSPHATE GUANYLYLTRANSFERASE"/>
    <property type="match status" value="1"/>
</dbReference>
<dbReference type="FunFam" id="3.90.550.10:FF:000046">
    <property type="entry name" value="Mannose-1-phosphate guanylyltransferase (GDP)"/>
    <property type="match status" value="1"/>
</dbReference>
<dbReference type="EMBL" id="BSTX01000001">
    <property type="protein sequence ID" value="GLZ76344.1"/>
    <property type="molecule type" value="Genomic_DNA"/>
</dbReference>
<dbReference type="CDD" id="cd02509">
    <property type="entry name" value="GDP-M1P_Guanylyltransferase"/>
    <property type="match status" value="1"/>
</dbReference>
<comment type="similarity">
    <text evidence="1">Belongs to the mannose-6-phosphate isomerase type 2 family.</text>
</comment>
<dbReference type="Gene3D" id="3.90.550.10">
    <property type="entry name" value="Spore Coat Polysaccharide Biosynthesis Protein SpsA, Chain A"/>
    <property type="match status" value="1"/>
</dbReference>
<dbReference type="InterPro" id="IPR051161">
    <property type="entry name" value="Mannose-6P_isomerase_type2"/>
</dbReference>
<gene>
    <name evidence="10" type="ORF">Afil01_11510</name>
</gene>
<dbReference type="Proteomes" id="UP001165079">
    <property type="component" value="Unassembled WGS sequence"/>
</dbReference>
<feature type="domain" description="Nucleotidyl transferase" evidence="8">
    <location>
        <begin position="4"/>
        <end position="282"/>
    </location>
</feature>
<dbReference type="Pfam" id="PF22640">
    <property type="entry name" value="ManC_GMP_beta-helix"/>
    <property type="match status" value="1"/>
</dbReference>
<dbReference type="Pfam" id="PF00483">
    <property type="entry name" value="NTP_transferase"/>
    <property type="match status" value="1"/>
</dbReference>
<dbReference type="GO" id="GO:0004475">
    <property type="term" value="F:mannose-1-phosphate guanylyltransferase (GTP) activity"/>
    <property type="evidence" value="ECO:0007669"/>
    <property type="project" value="UniProtKB-EC"/>
</dbReference>
<feature type="domain" description="MannoseP isomerase/GMP-like beta-helix" evidence="9">
    <location>
        <begin position="293"/>
        <end position="348"/>
    </location>
</feature>
<evidence type="ECO:0000313" key="10">
    <source>
        <dbReference type="EMBL" id="GLZ76344.1"/>
    </source>
</evidence>
<dbReference type="AlphaFoldDB" id="A0A9W6SIW1"/>
<dbReference type="GO" id="GO:0009298">
    <property type="term" value="P:GDP-mannose biosynthetic process"/>
    <property type="evidence" value="ECO:0007669"/>
    <property type="project" value="TreeGrafter"/>
</dbReference>
<proteinExistence type="inferred from homology"/>
<evidence type="ECO:0000256" key="4">
    <source>
        <dbReference type="ARBA" id="ARBA00022695"/>
    </source>
</evidence>
<reference evidence="10" key="1">
    <citation type="submission" date="2023-03" db="EMBL/GenBank/DDBJ databases">
        <title>Actinorhabdospora filicis NBRC 111898.</title>
        <authorList>
            <person name="Ichikawa N."/>
            <person name="Sato H."/>
            <person name="Tonouchi N."/>
        </authorList>
    </citation>
    <scope>NUCLEOTIDE SEQUENCE</scope>
    <source>
        <strain evidence="10">NBRC 111898</strain>
    </source>
</reference>
<evidence type="ECO:0000256" key="6">
    <source>
        <dbReference type="ARBA" id="ARBA00023134"/>
    </source>
</evidence>
<keyword evidence="6" id="KW-0342">GTP-binding</keyword>
<dbReference type="InterPro" id="IPR005835">
    <property type="entry name" value="NTP_transferase_dom"/>
</dbReference>
<evidence type="ECO:0000256" key="7">
    <source>
        <dbReference type="ARBA" id="ARBA00047343"/>
    </source>
</evidence>
<dbReference type="InterPro" id="IPR054566">
    <property type="entry name" value="ManC/GMP-like_b-helix"/>
</dbReference>
<evidence type="ECO:0000313" key="11">
    <source>
        <dbReference type="Proteomes" id="UP001165079"/>
    </source>
</evidence>
<evidence type="ECO:0000259" key="9">
    <source>
        <dbReference type="Pfam" id="PF22640"/>
    </source>
</evidence>
<keyword evidence="11" id="KW-1185">Reference proteome</keyword>